<reference evidence="1" key="1">
    <citation type="journal article" date="2013" name="Genetics">
        <title>The draft genome and transcriptome of Panagrellus redivivus are shaped by the harsh demands of a free-living lifestyle.</title>
        <authorList>
            <person name="Srinivasan J."/>
            <person name="Dillman A.R."/>
            <person name="Macchietto M.G."/>
            <person name="Heikkinen L."/>
            <person name="Lakso M."/>
            <person name="Fracchia K.M."/>
            <person name="Antoshechkin I."/>
            <person name="Mortazavi A."/>
            <person name="Wong G."/>
            <person name="Sternberg P.W."/>
        </authorList>
    </citation>
    <scope>NUCLEOTIDE SEQUENCE [LARGE SCALE GENOMIC DNA]</scope>
    <source>
        <strain evidence="1">MT8872</strain>
    </source>
</reference>
<sequence length="243" mass="27852">MVHSLFSRLSIQEKPKPPKVYNLAAFSPSFQQRVRELALPREAYHLQLADIDGTVDLKPRIDFIGPVYSIQYNPKKGDVYVSETPSSQPVAVKKNAIYDIQSTLHLCQALPSQLKPLYFHQLYNVPKNVILYDSTLDIPFLIALSNSLKRVYQIWIYHSCEVKWPNYNPDHTTKAMFCCRCNQVYYTDVDKRSTLSLMNPFSTNKCAHKTISCDNPTSSKKTKAVEMGKNLFKKFTESKGKGF</sequence>
<name>A0A7E4ULZ1_PANRE</name>
<keyword evidence="1" id="KW-1185">Reference proteome</keyword>
<protein>
    <submittedName>
        <fullName evidence="2">DNA-directed DNA polymerase</fullName>
    </submittedName>
</protein>
<dbReference type="Proteomes" id="UP000492821">
    <property type="component" value="Unassembled WGS sequence"/>
</dbReference>
<proteinExistence type="predicted"/>
<reference evidence="2" key="2">
    <citation type="submission" date="2020-10" db="UniProtKB">
        <authorList>
            <consortium name="WormBaseParasite"/>
        </authorList>
    </citation>
    <scope>IDENTIFICATION</scope>
</reference>
<dbReference type="WBParaSite" id="Pan_g1005.t1">
    <property type="protein sequence ID" value="Pan_g1005.t1"/>
    <property type="gene ID" value="Pan_g1005"/>
</dbReference>
<organism evidence="1 2">
    <name type="scientific">Panagrellus redivivus</name>
    <name type="common">Microworm</name>
    <dbReference type="NCBI Taxonomy" id="6233"/>
    <lineage>
        <taxon>Eukaryota</taxon>
        <taxon>Metazoa</taxon>
        <taxon>Ecdysozoa</taxon>
        <taxon>Nematoda</taxon>
        <taxon>Chromadorea</taxon>
        <taxon>Rhabditida</taxon>
        <taxon>Tylenchina</taxon>
        <taxon>Panagrolaimomorpha</taxon>
        <taxon>Panagrolaimoidea</taxon>
        <taxon>Panagrolaimidae</taxon>
        <taxon>Panagrellus</taxon>
    </lineage>
</organism>
<evidence type="ECO:0000313" key="1">
    <source>
        <dbReference type="Proteomes" id="UP000492821"/>
    </source>
</evidence>
<dbReference type="AlphaFoldDB" id="A0A7E4ULZ1"/>
<accession>A0A7E4ULZ1</accession>
<evidence type="ECO:0000313" key="2">
    <source>
        <dbReference type="WBParaSite" id="Pan_g1005.t1"/>
    </source>
</evidence>